<dbReference type="Gene3D" id="3.40.50.150">
    <property type="entry name" value="Vaccinia Virus protein VP39"/>
    <property type="match status" value="1"/>
</dbReference>
<evidence type="ECO:0000313" key="1">
    <source>
        <dbReference type="EMBL" id="MDH5829242.1"/>
    </source>
</evidence>
<organism evidence="1 2">
    <name type="scientific">Luteimonas rhizosphaericola</name>
    <dbReference type="NCBI Taxonomy" id="3042024"/>
    <lineage>
        <taxon>Bacteria</taxon>
        <taxon>Pseudomonadati</taxon>
        <taxon>Pseudomonadota</taxon>
        <taxon>Gammaproteobacteria</taxon>
        <taxon>Lysobacterales</taxon>
        <taxon>Lysobacteraceae</taxon>
        <taxon>Luteimonas</taxon>
    </lineage>
</organism>
<dbReference type="EMBL" id="JARXRN010000016">
    <property type="protein sequence ID" value="MDH5829242.1"/>
    <property type="molecule type" value="Genomic_DNA"/>
</dbReference>
<dbReference type="Pfam" id="PF13489">
    <property type="entry name" value="Methyltransf_23"/>
    <property type="match status" value="1"/>
</dbReference>
<accession>A0ABT6JFA6</accession>
<evidence type="ECO:0008006" key="3">
    <source>
        <dbReference type="Google" id="ProtNLM"/>
    </source>
</evidence>
<dbReference type="RefSeq" id="WP_280599302.1">
    <property type="nucleotide sequence ID" value="NZ_JARXRN010000016.1"/>
</dbReference>
<dbReference type="SUPFAM" id="SSF53335">
    <property type="entry name" value="S-adenosyl-L-methionine-dependent methyltransferases"/>
    <property type="match status" value="1"/>
</dbReference>
<reference evidence="1 2" key="1">
    <citation type="submission" date="2023-04" db="EMBL/GenBank/DDBJ databases">
        <title>Luteimonas sp. M1R5S18.</title>
        <authorList>
            <person name="Sun J.-Q."/>
        </authorList>
    </citation>
    <scope>NUCLEOTIDE SEQUENCE [LARGE SCALE GENOMIC DNA]</scope>
    <source>
        <strain evidence="1 2">M1R5S18</strain>
    </source>
</reference>
<evidence type="ECO:0000313" key="2">
    <source>
        <dbReference type="Proteomes" id="UP001156831"/>
    </source>
</evidence>
<dbReference type="InterPro" id="IPR029063">
    <property type="entry name" value="SAM-dependent_MTases_sf"/>
</dbReference>
<gene>
    <name evidence="1" type="ORF">QFW80_01740</name>
</gene>
<name>A0ABT6JFA6_9GAMM</name>
<dbReference type="Proteomes" id="UP001156831">
    <property type="component" value="Unassembled WGS sequence"/>
</dbReference>
<sequence length="202" mass="21547">MPHPDRDNRRIVAGYESTARAYVATVDGRPSASAAALRRFAQAIGAGGCVLEIGSDPGWDADALESLGIAVHRTDAAVAFCEFQAERGRRCDRFDLLSDPVAGRYAGAMMLCVLQHFARARLDGALRTLAGALDVGGALLLMYPEGEGDDAQQPAAAGHDREVRWTPAALDARLAQAGFAVAWDETREGRGGRWRTVLARVA</sequence>
<protein>
    <recommendedName>
        <fullName evidence="3">Methyltransferase domain-containing protein</fullName>
    </recommendedName>
</protein>
<proteinExistence type="predicted"/>
<comment type="caution">
    <text evidence="1">The sequence shown here is derived from an EMBL/GenBank/DDBJ whole genome shotgun (WGS) entry which is preliminary data.</text>
</comment>
<keyword evidence="2" id="KW-1185">Reference proteome</keyword>